<dbReference type="RefSeq" id="WP_016186295.1">
    <property type="nucleotide sequence ID" value="NZ_ASWO01000007.1"/>
</dbReference>
<reference evidence="1 2" key="1">
    <citation type="submission" date="2013-03" db="EMBL/GenBank/DDBJ databases">
        <title>The Genome Sequence of Enterococcus sulfureus ATCC_49903 (PacBio/Illumina hybrid assembly).</title>
        <authorList>
            <consortium name="The Broad Institute Genomics Platform"/>
            <consortium name="The Broad Institute Genome Sequencing Center for Infectious Disease"/>
            <person name="Earl A."/>
            <person name="Russ C."/>
            <person name="Gilmore M."/>
            <person name="Surin D."/>
            <person name="Walker B."/>
            <person name="Young S."/>
            <person name="Zeng Q."/>
            <person name="Gargeya S."/>
            <person name="Fitzgerald M."/>
            <person name="Haas B."/>
            <person name="Abouelleil A."/>
            <person name="Allen A.W."/>
            <person name="Alvarado L."/>
            <person name="Arachchi H.M."/>
            <person name="Berlin A.M."/>
            <person name="Chapman S.B."/>
            <person name="Gainer-Dewar J."/>
            <person name="Goldberg J."/>
            <person name="Griggs A."/>
            <person name="Gujja S."/>
            <person name="Hansen M."/>
            <person name="Howarth C."/>
            <person name="Imamovic A."/>
            <person name="Ireland A."/>
            <person name="Larimer J."/>
            <person name="McCowan C."/>
            <person name="Murphy C."/>
            <person name="Pearson M."/>
            <person name="Poon T.W."/>
            <person name="Priest M."/>
            <person name="Roberts A."/>
            <person name="Saif S."/>
            <person name="Shea T."/>
            <person name="Sisk P."/>
            <person name="Sykes S."/>
            <person name="Wortman J."/>
            <person name="Nusbaum C."/>
            <person name="Birren B."/>
        </authorList>
    </citation>
    <scope>NUCLEOTIDE SEQUENCE [LARGE SCALE GENOMIC DNA]</scope>
    <source>
        <strain evidence="1 2">ATCC 49903</strain>
    </source>
</reference>
<dbReference type="EMBL" id="ASWO01000007">
    <property type="protein sequence ID" value="EOT83107.1"/>
    <property type="molecule type" value="Genomic_DNA"/>
</dbReference>
<sequence length="157" mass="18036">MYLKFTKSNATTMIDVLLTLSISLTCVFLITSALQYGKIMTLKLDETREQEWGIFLAQLEQQMMYSKRVRIEQGSLRFDSLEDPYSFTTPIKDQVWKPITLKIGNEGWLNYSINGGTNIILTSVGSCVYEIFPRYVKLYITFKDGQKKMGVVARGFD</sequence>
<protein>
    <submittedName>
        <fullName evidence="1">Uncharacterized protein</fullName>
    </submittedName>
</protein>
<name>S0KM95_9ENTE</name>
<comment type="caution">
    <text evidence="1">The sequence shown here is derived from an EMBL/GenBank/DDBJ whole genome shotgun (WGS) entry which is preliminary data.</text>
</comment>
<keyword evidence="2" id="KW-1185">Reference proteome</keyword>
<dbReference type="InterPro" id="IPR016977">
    <property type="entry name" value="ComGF"/>
</dbReference>
<dbReference type="AlphaFoldDB" id="S0KM95"/>
<gene>
    <name evidence="1" type="ORF">I573_02220</name>
</gene>
<evidence type="ECO:0000313" key="1">
    <source>
        <dbReference type="EMBL" id="EOT83107.1"/>
    </source>
</evidence>
<accession>S0KM95</accession>
<dbReference type="Proteomes" id="UP000015961">
    <property type="component" value="Unassembled WGS sequence"/>
</dbReference>
<proteinExistence type="predicted"/>
<dbReference type="STRING" id="1140003.OMY_01863"/>
<evidence type="ECO:0000313" key="2">
    <source>
        <dbReference type="Proteomes" id="UP000015961"/>
    </source>
</evidence>
<dbReference type="PATRIC" id="fig|1140003.3.peg.1794"/>
<dbReference type="Pfam" id="PF15980">
    <property type="entry name" value="ComGF"/>
    <property type="match status" value="1"/>
</dbReference>
<organism evidence="1 2">
    <name type="scientific">Enterococcus sulfureus ATCC 49903</name>
    <dbReference type="NCBI Taxonomy" id="1140003"/>
    <lineage>
        <taxon>Bacteria</taxon>
        <taxon>Bacillati</taxon>
        <taxon>Bacillota</taxon>
        <taxon>Bacilli</taxon>
        <taxon>Lactobacillales</taxon>
        <taxon>Enterococcaceae</taxon>
        <taxon>Enterococcus</taxon>
    </lineage>
</organism>